<dbReference type="Gene3D" id="1.10.287.1490">
    <property type="match status" value="1"/>
</dbReference>
<dbReference type="PANTHER" id="PTHR34978">
    <property type="entry name" value="POSSIBLE SENSOR-TRANSDUCER PROTEIN BLAR"/>
    <property type="match status" value="1"/>
</dbReference>
<dbReference type="InterPro" id="IPR052173">
    <property type="entry name" value="Beta-lactam_resp_regulator"/>
</dbReference>
<sequence>MAALTMLLDTLLVRLAWTSAQAVLLIGAVWLIGRLLPQLPSALRCTLWWLVSLQLILGLCWSSPLQLRMPAPAAQVATVAPDSAVLPVAIADAAPVIHLASVPARPTPAAWHAHWRLILISLWLAGVLVQLLIAGRQWHGARSVLRDSDPSTDDSLRIVCAEQVKKLGLRHQPELRVSAAIGSPQITGLWHPVVLLPAGQRLTPGESAMAMAHELAHLRRGDLWLGWVPAIAQRLFFFHPLVAWAMREYALSREAACDAQVLQQTGTMPQAYGYLLLRLGVAHPMHSGLAGASPSFHNLKRRLTMLQQSDNPFRQRMRAWPLIVLIVLAGVLPYRVTASAPQTAATTHASPDVSALTPPPPLPPAPLPPPPPVPPTPPPPPPPPPHLGNRFSARHVEIDTHSNAREGFALIDADAVTISGSQSDLNTVEQLSKANMPMLWFRRGDKAYLIRDANYIQRARAIYAPVSALGRQQGTLGGAQGRLGGLQGGLGARQGALGSQQGQLASQQAKLASEQAALSGQAHDDKRRVELETREAALQTREDELGRQQDALGQQQEALGKQQESLGARQEALGKRQEQATALANQQIGKLLDEALAKGVAQAVSPR</sequence>
<evidence type="ECO:0000313" key="5">
    <source>
        <dbReference type="Proteomes" id="UP001596111"/>
    </source>
</evidence>
<feature type="transmembrane region" description="Helical" evidence="2">
    <location>
        <begin position="12"/>
        <end position="33"/>
    </location>
</feature>
<keyword evidence="5" id="KW-1185">Reference proteome</keyword>
<keyword evidence="2" id="KW-1133">Transmembrane helix</keyword>
<feature type="region of interest" description="Disordered" evidence="1">
    <location>
        <begin position="541"/>
        <end position="578"/>
    </location>
</feature>
<accession>A0ABW0T2H1</accession>
<dbReference type="PANTHER" id="PTHR34978:SF3">
    <property type="entry name" value="SLR0241 PROTEIN"/>
    <property type="match status" value="1"/>
</dbReference>
<protein>
    <submittedName>
        <fullName evidence="4">M56 family metallopeptidase</fullName>
    </submittedName>
</protein>
<keyword evidence="2" id="KW-0472">Membrane</keyword>
<evidence type="ECO:0000259" key="3">
    <source>
        <dbReference type="Pfam" id="PF05569"/>
    </source>
</evidence>
<organism evidence="4 5">
    <name type="scientific">Rhodanobacter terrae</name>
    <dbReference type="NCBI Taxonomy" id="418647"/>
    <lineage>
        <taxon>Bacteria</taxon>
        <taxon>Pseudomonadati</taxon>
        <taxon>Pseudomonadota</taxon>
        <taxon>Gammaproteobacteria</taxon>
        <taxon>Lysobacterales</taxon>
        <taxon>Rhodanobacteraceae</taxon>
        <taxon>Rhodanobacter</taxon>
    </lineage>
</organism>
<comment type="caution">
    <text evidence="4">The sequence shown here is derived from an EMBL/GenBank/DDBJ whole genome shotgun (WGS) entry which is preliminary data.</text>
</comment>
<dbReference type="CDD" id="cd07341">
    <property type="entry name" value="M56_BlaR1_MecR1_like"/>
    <property type="match status" value="1"/>
</dbReference>
<dbReference type="EMBL" id="JBHSNG010000048">
    <property type="protein sequence ID" value="MFC5583368.1"/>
    <property type="molecule type" value="Genomic_DNA"/>
</dbReference>
<proteinExistence type="predicted"/>
<evidence type="ECO:0000256" key="2">
    <source>
        <dbReference type="SAM" id="Phobius"/>
    </source>
</evidence>
<name>A0ABW0T2H1_9GAMM</name>
<evidence type="ECO:0000313" key="4">
    <source>
        <dbReference type="EMBL" id="MFC5583368.1"/>
    </source>
</evidence>
<feature type="transmembrane region" description="Helical" evidence="2">
    <location>
        <begin position="319"/>
        <end position="336"/>
    </location>
</feature>
<feature type="transmembrane region" description="Helical" evidence="2">
    <location>
        <begin position="45"/>
        <end position="64"/>
    </location>
</feature>
<keyword evidence="2" id="KW-0812">Transmembrane</keyword>
<feature type="region of interest" description="Disordered" evidence="1">
    <location>
        <begin position="343"/>
        <end position="390"/>
    </location>
</feature>
<feature type="compositionally biased region" description="Polar residues" evidence="1">
    <location>
        <begin position="551"/>
        <end position="565"/>
    </location>
</feature>
<feature type="domain" description="Peptidase M56" evidence="3">
    <location>
        <begin position="18"/>
        <end position="306"/>
    </location>
</feature>
<dbReference type="InterPro" id="IPR008756">
    <property type="entry name" value="Peptidase_M56"/>
</dbReference>
<gene>
    <name evidence="4" type="ORF">ACFPPB_19835</name>
</gene>
<dbReference type="Pfam" id="PF05569">
    <property type="entry name" value="Peptidase_M56"/>
    <property type="match status" value="1"/>
</dbReference>
<dbReference type="Proteomes" id="UP001596111">
    <property type="component" value="Unassembled WGS sequence"/>
</dbReference>
<reference evidence="5" key="1">
    <citation type="journal article" date="2019" name="Int. J. Syst. Evol. Microbiol.">
        <title>The Global Catalogue of Microorganisms (GCM) 10K type strain sequencing project: providing services to taxonomists for standard genome sequencing and annotation.</title>
        <authorList>
            <consortium name="The Broad Institute Genomics Platform"/>
            <consortium name="The Broad Institute Genome Sequencing Center for Infectious Disease"/>
            <person name="Wu L."/>
            <person name="Ma J."/>
        </authorList>
    </citation>
    <scope>NUCLEOTIDE SEQUENCE [LARGE SCALE GENOMIC DNA]</scope>
    <source>
        <strain evidence="5">CGMCC 1.13587</strain>
    </source>
</reference>
<feature type="compositionally biased region" description="Pro residues" evidence="1">
    <location>
        <begin position="357"/>
        <end position="386"/>
    </location>
</feature>
<evidence type="ECO:0000256" key="1">
    <source>
        <dbReference type="SAM" id="MobiDB-lite"/>
    </source>
</evidence>
<dbReference type="RefSeq" id="WP_377330316.1">
    <property type="nucleotide sequence ID" value="NZ_JBHSNG010000048.1"/>
</dbReference>
<feature type="transmembrane region" description="Helical" evidence="2">
    <location>
        <begin position="113"/>
        <end position="133"/>
    </location>
</feature>